<dbReference type="Pfam" id="PF13359">
    <property type="entry name" value="DDE_Tnp_4"/>
    <property type="match status" value="1"/>
</dbReference>
<feature type="domain" description="DDE Tnp4" evidence="3">
    <location>
        <begin position="84"/>
        <end position="150"/>
    </location>
</feature>
<dbReference type="Proteomes" id="UP000037035">
    <property type="component" value="Unassembled WGS sequence"/>
</dbReference>
<accession>A0A0L6VTQ7</accession>
<evidence type="ECO:0000313" key="5">
    <source>
        <dbReference type="Proteomes" id="UP000037035"/>
    </source>
</evidence>
<dbReference type="GO" id="GO:0046872">
    <property type="term" value="F:metal ion binding"/>
    <property type="evidence" value="ECO:0007669"/>
    <property type="project" value="UniProtKB-KW"/>
</dbReference>
<sequence>MHQQSSQHKQVLKAASTTAFIMMFDSENKTGHVRKNQPVHYTSHQNNLQHAITIRIIANTRGTSITISGHARRRLSWLDWFYGNHYYDCKKRYSISLTLVIHVNKKLKSYRAGYPGACHDSYAFSNIQISQQPEKFFDQNQFLLEDSAYT</sequence>
<comment type="cofactor">
    <cofactor evidence="1">
        <name>a divalent metal cation</name>
        <dbReference type="ChEBI" id="CHEBI:60240"/>
    </cofactor>
</comment>
<comment type="caution">
    <text evidence="4">The sequence shown here is derived from an EMBL/GenBank/DDBJ whole genome shotgun (WGS) entry which is preliminary data.</text>
</comment>
<name>A0A0L6VTQ7_9BASI</name>
<evidence type="ECO:0000259" key="3">
    <source>
        <dbReference type="Pfam" id="PF13359"/>
    </source>
</evidence>
<evidence type="ECO:0000313" key="4">
    <source>
        <dbReference type="EMBL" id="KNZ64083.1"/>
    </source>
</evidence>
<organism evidence="4 5">
    <name type="scientific">Puccinia sorghi</name>
    <dbReference type="NCBI Taxonomy" id="27349"/>
    <lineage>
        <taxon>Eukaryota</taxon>
        <taxon>Fungi</taxon>
        <taxon>Dikarya</taxon>
        <taxon>Basidiomycota</taxon>
        <taxon>Pucciniomycotina</taxon>
        <taxon>Pucciniomycetes</taxon>
        <taxon>Pucciniales</taxon>
        <taxon>Pucciniaceae</taxon>
        <taxon>Puccinia</taxon>
    </lineage>
</organism>
<reference evidence="4 5" key="1">
    <citation type="submission" date="2015-08" db="EMBL/GenBank/DDBJ databases">
        <title>Next Generation Sequencing and Analysis of the Genome of Puccinia sorghi L Schw, the Causal Agent of Maize Common Rust.</title>
        <authorList>
            <person name="Rochi L."/>
            <person name="Burguener G."/>
            <person name="Darino M."/>
            <person name="Turjanski A."/>
            <person name="Kreff E."/>
            <person name="Dieguez M.J."/>
            <person name="Sacco F."/>
        </authorList>
    </citation>
    <scope>NUCLEOTIDE SEQUENCE [LARGE SCALE GENOMIC DNA]</scope>
    <source>
        <strain evidence="4 5">RO10H11247</strain>
    </source>
</reference>
<evidence type="ECO:0000256" key="2">
    <source>
        <dbReference type="ARBA" id="ARBA00022723"/>
    </source>
</evidence>
<dbReference type="VEuPathDB" id="FungiDB:VP01_10693g1"/>
<keyword evidence="2" id="KW-0479">Metal-binding</keyword>
<feature type="non-terminal residue" evidence="4">
    <location>
        <position position="150"/>
    </location>
</feature>
<evidence type="ECO:0000256" key="1">
    <source>
        <dbReference type="ARBA" id="ARBA00001968"/>
    </source>
</evidence>
<gene>
    <name evidence="4" type="ORF">VP01_10693g1</name>
</gene>
<dbReference type="EMBL" id="LAVV01000769">
    <property type="protein sequence ID" value="KNZ64083.1"/>
    <property type="molecule type" value="Genomic_DNA"/>
</dbReference>
<dbReference type="OrthoDB" id="3246760at2759"/>
<keyword evidence="5" id="KW-1185">Reference proteome</keyword>
<protein>
    <recommendedName>
        <fullName evidence="3">DDE Tnp4 domain-containing protein</fullName>
    </recommendedName>
</protein>
<dbReference type="InterPro" id="IPR027806">
    <property type="entry name" value="HARBI1_dom"/>
</dbReference>
<dbReference type="AlphaFoldDB" id="A0A0L6VTQ7"/>
<proteinExistence type="predicted"/>